<evidence type="ECO:0000256" key="7">
    <source>
        <dbReference type="ARBA" id="ARBA00022840"/>
    </source>
</evidence>
<dbReference type="GO" id="GO:0005524">
    <property type="term" value="F:ATP binding"/>
    <property type="evidence" value="ECO:0007669"/>
    <property type="project" value="UniProtKB-KW"/>
</dbReference>
<evidence type="ECO:0000256" key="3">
    <source>
        <dbReference type="ARBA" id="ARBA00022553"/>
    </source>
</evidence>
<keyword evidence="7" id="KW-0067">ATP-binding</keyword>
<dbReference type="SMART" id="SM00387">
    <property type="entry name" value="HATPase_c"/>
    <property type="match status" value="1"/>
</dbReference>
<dbReference type="PRINTS" id="PR00344">
    <property type="entry name" value="BCTRLSENSOR"/>
</dbReference>
<evidence type="ECO:0000259" key="11">
    <source>
        <dbReference type="PROSITE" id="PS50112"/>
    </source>
</evidence>
<keyword evidence="4 12" id="KW-0808">Transferase</keyword>
<dbReference type="RefSeq" id="WP_083996221.1">
    <property type="nucleotide sequence ID" value="NZ_LDZY01000011.1"/>
</dbReference>
<dbReference type="InterPro" id="IPR004358">
    <property type="entry name" value="Sig_transdc_His_kin-like_C"/>
</dbReference>
<dbReference type="InterPro" id="IPR013656">
    <property type="entry name" value="PAS_4"/>
</dbReference>
<evidence type="ECO:0000256" key="5">
    <source>
        <dbReference type="ARBA" id="ARBA00022741"/>
    </source>
</evidence>
<dbReference type="EMBL" id="LDZY01000011">
    <property type="protein sequence ID" value="KLU64909.1"/>
    <property type="molecule type" value="Genomic_DNA"/>
</dbReference>
<evidence type="ECO:0000313" key="12">
    <source>
        <dbReference type="EMBL" id="KLU64909.1"/>
    </source>
</evidence>
<evidence type="ECO:0000256" key="9">
    <source>
        <dbReference type="SAM" id="Phobius"/>
    </source>
</evidence>
<dbReference type="Gene3D" id="1.10.287.130">
    <property type="match status" value="1"/>
</dbReference>
<dbReference type="EC" id="2.7.13.3" evidence="2"/>
<dbReference type="SMART" id="SM00091">
    <property type="entry name" value="PAS"/>
    <property type="match status" value="1"/>
</dbReference>
<dbReference type="Gene3D" id="3.30.450.20">
    <property type="entry name" value="PAS domain"/>
    <property type="match status" value="1"/>
</dbReference>
<keyword evidence="8" id="KW-0902">Two-component regulatory system</keyword>
<dbReference type="PATRIC" id="fig|476652.3.peg.3418"/>
<dbReference type="GO" id="GO:0000155">
    <property type="term" value="F:phosphorelay sensor kinase activity"/>
    <property type="evidence" value="ECO:0007669"/>
    <property type="project" value="InterPro"/>
</dbReference>
<dbReference type="Gene3D" id="3.30.565.10">
    <property type="entry name" value="Histidine kinase-like ATPase, C-terminal domain"/>
    <property type="match status" value="1"/>
</dbReference>
<dbReference type="PANTHER" id="PTHR43065:SF46">
    <property type="entry name" value="C4-DICARBOXYLATE TRANSPORT SENSOR PROTEIN DCTB"/>
    <property type="match status" value="1"/>
</dbReference>
<dbReference type="InterPro" id="IPR003661">
    <property type="entry name" value="HisK_dim/P_dom"/>
</dbReference>
<dbReference type="PANTHER" id="PTHR43065">
    <property type="entry name" value="SENSOR HISTIDINE KINASE"/>
    <property type="match status" value="1"/>
</dbReference>
<dbReference type="Pfam" id="PF02518">
    <property type="entry name" value="HATPase_c"/>
    <property type="match status" value="1"/>
</dbReference>
<dbReference type="SUPFAM" id="SSF55874">
    <property type="entry name" value="ATPase domain of HSP90 chaperone/DNA topoisomerase II/histidine kinase"/>
    <property type="match status" value="1"/>
</dbReference>
<keyword evidence="9" id="KW-1133">Transmembrane helix</keyword>
<keyword evidence="6 12" id="KW-0418">Kinase</keyword>
<dbReference type="SUPFAM" id="SSF55785">
    <property type="entry name" value="PYP-like sensor domain (PAS domain)"/>
    <property type="match status" value="1"/>
</dbReference>
<dbReference type="InterPro" id="IPR005467">
    <property type="entry name" value="His_kinase_dom"/>
</dbReference>
<keyword evidence="3" id="KW-0597">Phosphoprotein</keyword>
<feature type="domain" description="PAS" evidence="11">
    <location>
        <begin position="262"/>
        <end position="308"/>
    </location>
</feature>
<keyword evidence="13" id="KW-1185">Reference proteome</keyword>
<dbReference type="Pfam" id="PF00512">
    <property type="entry name" value="HisKA"/>
    <property type="match status" value="1"/>
</dbReference>
<dbReference type="SMART" id="SM00388">
    <property type="entry name" value="HisKA"/>
    <property type="match status" value="1"/>
</dbReference>
<evidence type="ECO:0000256" key="8">
    <source>
        <dbReference type="ARBA" id="ARBA00023012"/>
    </source>
</evidence>
<proteinExistence type="predicted"/>
<evidence type="ECO:0000256" key="2">
    <source>
        <dbReference type="ARBA" id="ARBA00012438"/>
    </source>
</evidence>
<dbReference type="CDD" id="cd00130">
    <property type="entry name" value="PAS"/>
    <property type="match status" value="1"/>
</dbReference>
<keyword evidence="9" id="KW-0812">Transmembrane</keyword>
<sequence>MSFTKTSSITQRIYFLTSSIVFGLIAFVIIITSYRTGKIRQLKYERQLYIVSSILGSRLNQSYDNILREKGALNKPVKEQVRVLNTVLQPIVHDVLKDYPSLGAGFYSIKLDHNLAIEPNFSSDKLISIPHSQPFFVVYETGKPILTKVSSSVSWGTPILNYTSPVFDKNGIIIGHTWVNVNLHDMYVEIITNGIEILIVGLFIMGGILLVLRRLFTQLSKEVSNFAFEVVSEKPNLDLQLLPELHPVYSKIKEYVNEKQSILDSMTDCFFAINENWQISFVNSAAESIFGRSRNELLGKKLTEVFEVNQIAMENYQHVMIQKETVHFEVISENLGNKWLEISAYPVQHGLTCYFRDITSRKVGEKEIARLDRLNLVGQMAAGIGHEIRNPMTTVRGYLQLLEEKPEYSSQKQIFELMISELDRANSIISEFLSLARTKQTKLELQNLNDVLFSLYPLLEADTFNQNKQIEYIPGDIPNLLLNKKEITQMVLNLVRNGLEAMKDRGRLKIRTFLKGNQVVFTVEDEGSGIPKDDLTKVGTPFFTTKEHGTGLGLATCFKIAETHKAKIDIDTGPQGTKFIISFSVPTETRGLDQSVV</sequence>
<keyword evidence="9" id="KW-0472">Membrane</keyword>
<keyword evidence="5" id="KW-0547">Nucleotide-binding</keyword>
<name>A0A0J1FN21_9FIRM</name>
<reference evidence="12 13" key="1">
    <citation type="submission" date="2015-06" db="EMBL/GenBank/DDBJ databases">
        <title>Draft genome of the moderately acidophilic sulfate reducer Candidatus Desulfosporosinus acididurans strain M1.</title>
        <authorList>
            <person name="Poehlein A."/>
            <person name="Petzsch P."/>
            <person name="Johnson B.D."/>
            <person name="Schloemann M."/>
            <person name="Daniel R."/>
            <person name="Muehling M."/>
        </authorList>
    </citation>
    <scope>NUCLEOTIDE SEQUENCE [LARGE SCALE GENOMIC DNA]</scope>
    <source>
        <strain evidence="12 13">M1</strain>
    </source>
</reference>
<dbReference type="NCBIfam" id="TIGR00229">
    <property type="entry name" value="sensory_box"/>
    <property type="match status" value="1"/>
</dbReference>
<evidence type="ECO:0000259" key="10">
    <source>
        <dbReference type="PROSITE" id="PS50109"/>
    </source>
</evidence>
<dbReference type="PROSITE" id="PS50109">
    <property type="entry name" value="HIS_KIN"/>
    <property type="match status" value="1"/>
</dbReference>
<dbReference type="Pfam" id="PF08448">
    <property type="entry name" value="PAS_4"/>
    <property type="match status" value="1"/>
</dbReference>
<dbReference type="STRING" id="476652.DEAC_c32370"/>
<feature type="domain" description="Histidine kinase" evidence="10">
    <location>
        <begin position="383"/>
        <end position="587"/>
    </location>
</feature>
<feature type="transmembrane region" description="Helical" evidence="9">
    <location>
        <begin position="195"/>
        <end position="216"/>
    </location>
</feature>
<dbReference type="InterPro" id="IPR000014">
    <property type="entry name" value="PAS"/>
</dbReference>
<evidence type="ECO:0000313" key="13">
    <source>
        <dbReference type="Proteomes" id="UP000036356"/>
    </source>
</evidence>
<gene>
    <name evidence="12" type="primary">kinA_8</name>
    <name evidence="12" type="ORF">DEAC_c32370</name>
</gene>
<dbReference type="PROSITE" id="PS50112">
    <property type="entry name" value="PAS"/>
    <property type="match status" value="1"/>
</dbReference>
<protein>
    <recommendedName>
        <fullName evidence="2">histidine kinase</fullName>
        <ecNumber evidence="2">2.7.13.3</ecNumber>
    </recommendedName>
</protein>
<comment type="caution">
    <text evidence="12">The sequence shown here is derived from an EMBL/GenBank/DDBJ whole genome shotgun (WGS) entry which is preliminary data.</text>
</comment>
<dbReference type="InterPro" id="IPR036097">
    <property type="entry name" value="HisK_dim/P_sf"/>
</dbReference>
<dbReference type="InterPro" id="IPR036890">
    <property type="entry name" value="HATPase_C_sf"/>
</dbReference>
<accession>A0A0J1FN21</accession>
<feature type="transmembrane region" description="Helical" evidence="9">
    <location>
        <begin position="12"/>
        <end position="34"/>
    </location>
</feature>
<evidence type="ECO:0000256" key="1">
    <source>
        <dbReference type="ARBA" id="ARBA00000085"/>
    </source>
</evidence>
<dbReference type="AlphaFoldDB" id="A0A0J1FN21"/>
<dbReference type="CDD" id="cd00082">
    <property type="entry name" value="HisKA"/>
    <property type="match status" value="1"/>
</dbReference>
<dbReference type="InterPro" id="IPR035965">
    <property type="entry name" value="PAS-like_dom_sf"/>
</dbReference>
<evidence type="ECO:0000256" key="4">
    <source>
        <dbReference type="ARBA" id="ARBA00022679"/>
    </source>
</evidence>
<dbReference type="Proteomes" id="UP000036356">
    <property type="component" value="Unassembled WGS sequence"/>
</dbReference>
<dbReference type="InterPro" id="IPR003594">
    <property type="entry name" value="HATPase_dom"/>
</dbReference>
<organism evidence="12 13">
    <name type="scientific">Desulfosporosinus acididurans</name>
    <dbReference type="NCBI Taxonomy" id="476652"/>
    <lineage>
        <taxon>Bacteria</taxon>
        <taxon>Bacillati</taxon>
        <taxon>Bacillota</taxon>
        <taxon>Clostridia</taxon>
        <taxon>Eubacteriales</taxon>
        <taxon>Desulfitobacteriaceae</taxon>
        <taxon>Desulfosporosinus</taxon>
    </lineage>
</organism>
<dbReference type="SUPFAM" id="SSF47384">
    <property type="entry name" value="Homodimeric domain of signal transducing histidine kinase"/>
    <property type="match status" value="1"/>
</dbReference>
<evidence type="ECO:0000256" key="6">
    <source>
        <dbReference type="ARBA" id="ARBA00022777"/>
    </source>
</evidence>
<comment type="catalytic activity">
    <reaction evidence="1">
        <text>ATP + protein L-histidine = ADP + protein N-phospho-L-histidine.</text>
        <dbReference type="EC" id="2.7.13.3"/>
    </reaction>
</comment>